<accession>A0A2T4VWL4</accession>
<sequence length="162" mass="18109">MVALLPFLAIGFSVLSSITKGILDYKADISQTNANIETERRRQKLAQENAHLADLEALDQASQKRKEQAYLRSKLELQMSARGLSSVTKELWIGQMLTEMEQEQQTILGAGQKKVQRYEDESDWLRGNIDNLVKSKSNLGWRHASSTLGDIASFGLSKRLGG</sequence>
<evidence type="ECO:0000313" key="2">
    <source>
        <dbReference type="Proteomes" id="UP000240811"/>
    </source>
</evidence>
<proteinExistence type="predicted"/>
<protein>
    <submittedName>
        <fullName evidence="1">Uncharacterized protein</fullName>
    </submittedName>
</protein>
<evidence type="ECO:0000313" key="1">
    <source>
        <dbReference type="EMBL" id="PTL86178.1"/>
    </source>
</evidence>
<gene>
    <name evidence="1" type="ORF">C4617_04715</name>
</gene>
<dbReference type="EMBL" id="PSQJ01000006">
    <property type="protein sequence ID" value="PTL86178.1"/>
    <property type="molecule type" value="Genomic_DNA"/>
</dbReference>
<organism evidence="1 2">
    <name type="scientific">Candidatus Liberibacter europaeus</name>
    <dbReference type="NCBI Taxonomy" id="744859"/>
    <lineage>
        <taxon>Bacteria</taxon>
        <taxon>Pseudomonadati</taxon>
        <taxon>Pseudomonadota</taxon>
        <taxon>Alphaproteobacteria</taxon>
        <taxon>Hyphomicrobiales</taxon>
        <taxon>Rhizobiaceae</taxon>
        <taxon>Liberibacter</taxon>
    </lineage>
</organism>
<name>A0A2T4VWL4_9HYPH</name>
<dbReference type="AlphaFoldDB" id="A0A2T4VWL4"/>
<reference evidence="2" key="1">
    <citation type="submission" date="2018-02" db="EMBL/GenBank/DDBJ databases">
        <title>Genome sequence of Candidatus Liberibacter europaeus.</title>
        <authorList>
            <person name="Frampton R.A."/>
            <person name="Thompson S.M."/>
            <person name="David C."/>
            <person name="Addison S.M."/>
            <person name="Smith G.R."/>
        </authorList>
    </citation>
    <scope>NUCLEOTIDE SEQUENCE [LARGE SCALE GENOMIC DNA]</scope>
</reference>
<dbReference type="Proteomes" id="UP000240811">
    <property type="component" value="Unassembled WGS sequence"/>
</dbReference>
<comment type="caution">
    <text evidence="1">The sequence shown here is derived from an EMBL/GenBank/DDBJ whole genome shotgun (WGS) entry which is preliminary data.</text>
</comment>